<accession>A0A1X9LIN4</accession>
<evidence type="ECO:0000256" key="1">
    <source>
        <dbReference type="ARBA" id="ARBA00022553"/>
    </source>
</evidence>
<dbReference type="InterPro" id="IPR036388">
    <property type="entry name" value="WH-like_DNA-bd_sf"/>
</dbReference>
<evidence type="ECO:0000313" key="5">
    <source>
        <dbReference type="EMBL" id="ARJ04158.1"/>
    </source>
</evidence>
<dbReference type="Gene3D" id="3.40.50.2300">
    <property type="match status" value="1"/>
</dbReference>
<dbReference type="GO" id="GO:0003677">
    <property type="term" value="F:DNA binding"/>
    <property type="evidence" value="ECO:0007669"/>
    <property type="project" value="UniProtKB-KW"/>
</dbReference>
<organism evidence="5 6">
    <name type="scientific">Cnuibacter physcomitrellae</name>
    <dbReference type="NCBI Taxonomy" id="1619308"/>
    <lineage>
        <taxon>Bacteria</taxon>
        <taxon>Bacillati</taxon>
        <taxon>Actinomycetota</taxon>
        <taxon>Actinomycetes</taxon>
        <taxon>Micrococcales</taxon>
        <taxon>Microbacteriaceae</taxon>
        <taxon>Cnuibacter</taxon>
    </lineage>
</organism>
<dbReference type="Gene3D" id="1.10.10.10">
    <property type="entry name" value="Winged helix-like DNA-binding domain superfamily/Winged helix DNA-binding domain"/>
    <property type="match status" value="1"/>
</dbReference>
<dbReference type="KEGG" id="cphy:B5808_02140"/>
<gene>
    <name evidence="5" type="ORF">B5808_02140</name>
</gene>
<dbReference type="Pfam" id="PF00072">
    <property type="entry name" value="Response_reg"/>
    <property type="match status" value="1"/>
</dbReference>
<dbReference type="Proteomes" id="UP000192775">
    <property type="component" value="Chromosome"/>
</dbReference>
<keyword evidence="1" id="KW-0597">Phosphoprotein</keyword>
<dbReference type="GO" id="GO:0006355">
    <property type="term" value="P:regulation of DNA-templated transcription"/>
    <property type="evidence" value="ECO:0007669"/>
    <property type="project" value="InterPro"/>
</dbReference>
<dbReference type="Pfam" id="PF00196">
    <property type="entry name" value="GerE"/>
    <property type="match status" value="1"/>
</dbReference>
<protein>
    <submittedName>
        <fullName evidence="5">Uncharacterized protein</fullName>
    </submittedName>
</protein>
<dbReference type="InterPro" id="IPR011006">
    <property type="entry name" value="CheY-like_superfamily"/>
</dbReference>
<dbReference type="SUPFAM" id="SSF52172">
    <property type="entry name" value="CheY-like"/>
    <property type="match status" value="1"/>
</dbReference>
<keyword evidence="3" id="KW-0238">DNA-binding</keyword>
<reference evidence="5 6" key="1">
    <citation type="submission" date="2017-04" db="EMBL/GenBank/DDBJ databases">
        <authorList>
            <person name="Afonso C.L."/>
            <person name="Miller P.J."/>
            <person name="Scott M.A."/>
            <person name="Spackman E."/>
            <person name="Goraichik I."/>
            <person name="Dimitrov K.M."/>
            <person name="Suarez D.L."/>
            <person name="Swayne D.E."/>
        </authorList>
    </citation>
    <scope>NUCLEOTIDE SEQUENCE [LARGE SCALE GENOMIC DNA]</scope>
    <source>
        <strain evidence="6">XA(T)</strain>
    </source>
</reference>
<dbReference type="SUPFAM" id="SSF46894">
    <property type="entry name" value="C-terminal effector domain of the bipartite response regulators"/>
    <property type="match status" value="1"/>
</dbReference>
<dbReference type="CDD" id="cd17535">
    <property type="entry name" value="REC_NarL-like"/>
    <property type="match status" value="1"/>
</dbReference>
<evidence type="ECO:0000256" key="3">
    <source>
        <dbReference type="ARBA" id="ARBA00023125"/>
    </source>
</evidence>
<sequence length="189" mass="20301">MTPNSAVRIVVVDDDPLARRAVTDLLAFSDQVHVIAEAHNAATAVDAVRLHRPDVLIIDLTLRGPHGLRAAVDARQLHPGLRVILLTSDAPADFADRARALGVSVILDKADVVDGLLPAVTGAAPPTRIRLVLSEREQAVAELIVAGLSNAEIGARLGLSLNSVKTYTSRLYRKIGVSNRVQLTRLWRP</sequence>
<dbReference type="PROSITE" id="PS50110">
    <property type="entry name" value="RESPONSE_REGULATORY"/>
    <property type="match status" value="1"/>
</dbReference>
<dbReference type="PRINTS" id="PR00038">
    <property type="entry name" value="HTHLUXR"/>
</dbReference>
<dbReference type="PROSITE" id="PS50043">
    <property type="entry name" value="HTH_LUXR_2"/>
    <property type="match status" value="1"/>
</dbReference>
<proteinExistence type="predicted"/>
<dbReference type="InterPro" id="IPR001789">
    <property type="entry name" value="Sig_transdc_resp-reg_receiver"/>
</dbReference>
<dbReference type="InterPro" id="IPR058245">
    <property type="entry name" value="NreC/VraR/RcsB-like_REC"/>
</dbReference>
<evidence type="ECO:0000256" key="2">
    <source>
        <dbReference type="ARBA" id="ARBA00023015"/>
    </source>
</evidence>
<dbReference type="RefSeq" id="WP_085018022.1">
    <property type="nucleotide sequence ID" value="NZ_BMHD01000001.1"/>
</dbReference>
<dbReference type="PROSITE" id="PS00622">
    <property type="entry name" value="HTH_LUXR_1"/>
    <property type="match status" value="1"/>
</dbReference>
<dbReference type="EMBL" id="CP020715">
    <property type="protein sequence ID" value="ARJ04158.1"/>
    <property type="molecule type" value="Genomic_DNA"/>
</dbReference>
<keyword evidence="2" id="KW-0805">Transcription regulation</keyword>
<dbReference type="GO" id="GO:0000160">
    <property type="term" value="P:phosphorelay signal transduction system"/>
    <property type="evidence" value="ECO:0007669"/>
    <property type="project" value="InterPro"/>
</dbReference>
<dbReference type="PANTHER" id="PTHR43214">
    <property type="entry name" value="TWO-COMPONENT RESPONSE REGULATOR"/>
    <property type="match status" value="1"/>
</dbReference>
<keyword evidence="6" id="KW-1185">Reference proteome</keyword>
<dbReference type="PANTHER" id="PTHR43214:SF24">
    <property type="entry name" value="TRANSCRIPTIONAL REGULATORY PROTEIN NARL-RELATED"/>
    <property type="match status" value="1"/>
</dbReference>
<dbReference type="InterPro" id="IPR016032">
    <property type="entry name" value="Sig_transdc_resp-reg_C-effctor"/>
</dbReference>
<dbReference type="SMART" id="SM00448">
    <property type="entry name" value="REC"/>
    <property type="match status" value="1"/>
</dbReference>
<dbReference type="InterPro" id="IPR039420">
    <property type="entry name" value="WalR-like"/>
</dbReference>
<dbReference type="CDD" id="cd06170">
    <property type="entry name" value="LuxR_C_like"/>
    <property type="match status" value="1"/>
</dbReference>
<evidence type="ECO:0000256" key="4">
    <source>
        <dbReference type="ARBA" id="ARBA00023163"/>
    </source>
</evidence>
<dbReference type="STRING" id="1619308.B5808_02140"/>
<dbReference type="AlphaFoldDB" id="A0A1X9LIN4"/>
<name>A0A1X9LIN4_9MICO</name>
<keyword evidence="4" id="KW-0804">Transcription</keyword>
<dbReference type="SMART" id="SM00421">
    <property type="entry name" value="HTH_LUXR"/>
    <property type="match status" value="1"/>
</dbReference>
<evidence type="ECO:0000313" key="6">
    <source>
        <dbReference type="Proteomes" id="UP000192775"/>
    </source>
</evidence>
<dbReference type="InterPro" id="IPR000792">
    <property type="entry name" value="Tscrpt_reg_LuxR_C"/>
</dbReference>